<keyword evidence="3" id="KW-0143">Chaperone</keyword>
<reference evidence="4 5" key="1">
    <citation type="journal article" date="2019" name="Int. J. Syst. Evol. Microbiol.">
        <title>The Global Catalogue of Microorganisms (GCM) 10K type strain sequencing project: providing services to taxonomists for standard genome sequencing and annotation.</title>
        <authorList>
            <consortium name="The Broad Institute Genomics Platform"/>
            <consortium name="The Broad Institute Genome Sequencing Center for Infectious Disease"/>
            <person name="Wu L."/>
            <person name="Ma J."/>
        </authorList>
    </citation>
    <scope>NUCLEOTIDE SEQUENCE [LARGE SCALE GENOMIC DNA]</scope>
    <source>
        <strain evidence="4 5">JCM 5052</strain>
    </source>
</reference>
<comment type="caution">
    <text evidence="4">The sequence shown here is derived from an EMBL/GenBank/DDBJ whole genome shotgun (WGS) entry which is preliminary data.</text>
</comment>
<evidence type="ECO:0000313" key="4">
    <source>
        <dbReference type="EMBL" id="GAA0519277.1"/>
    </source>
</evidence>
<keyword evidence="5" id="KW-1185">Reference proteome</keyword>
<dbReference type="EMBL" id="BAAABZ010000013">
    <property type="protein sequence ID" value="GAA0519277.1"/>
    <property type="molecule type" value="Genomic_DNA"/>
</dbReference>
<protein>
    <submittedName>
        <fullName evidence="4">Uncharacterized protein</fullName>
    </submittedName>
</protein>
<dbReference type="RefSeq" id="WP_428838084.1">
    <property type="nucleotide sequence ID" value="NZ_BAAABZ010000013.1"/>
</dbReference>
<keyword evidence="1" id="KW-0547">Nucleotide-binding</keyword>
<sequence length="96" mass="10636">MRHGAGGWSLTADRRRRALDRACWRQGTDDHAGEDRWRSPVTGDMAGKRYTAQEISARMLRKLERDAEAYLGEAASDRAADGTVTRWGADGRSAGE</sequence>
<evidence type="ECO:0000256" key="3">
    <source>
        <dbReference type="ARBA" id="ARBA00023186"/>
    </source>
</evidence>
<name>A0ABN1CHR4_9ACTN</name>
<dbReference type="Pfam" id="PF00012">
    <property type="entry name" value="HSP70"/>
    <property type="match status" value="1"/>
</dbReference>
<keyword evidence="2" id="KW-0067">ATP-binding</keyword>
<dbReference type="InterPro" id="IPR013126">
    <property type="entry name" value="Hsp_70_fam"/>
</dbReference>
<accession>A0ABN1CHR4</accession>
<evidence type="ECO:0000256" key="2">
    <source>
        <dbReference type="ARBA" id="ARBA00022840"/>
    </source>
</evidence>
<gene>
    <name evidence="4" type="ORF">GCM10010390_21860</name>
</gene>
<proteinExistence type="predicted"/>
<dbReference type="Proteomes" id="UP001501576">
    <property type="component" value="Unassembled WGS sequence"/>
</dbReference>
<evidence type="ECO:0000256" key="1">
    <source>
        <dbReference type="ARBA" id="ARBA00022741"/>
    </source>
</evidence>
<evidence type="ECO:0000313" key="5">
    <source>
        <dbReference type="Proteomes" id="UP001501576"/>
    </source>
</evidence>
<organism evidence="4 5">
    <name type="scientific">Streptomyces mordarskii</name>
    <dbReference type="NCBI Taxonomy" id="1226758"/>
    <lineage>
        <taxon>Bacteria</taxon>
        <taxon>Bacillati</taxon>
        <taxon>Actinomycetota</taxon>
        <taxon>Actinomycetes</taxon>
        <taxon>Kitasatosporales</taxon>
        <taxon>Streptomycetaceae</taxon>
        <taxon>Streptomyces</taxon>
    </lineage>
</organism>